<organism evidence="2 3">
    <name type="scientific">Brevibacillus laterosporus</name>
    <name type="common">Bacillus laterosporus</name>
    <dbReference type="NCBI Taxonomy" id="1465"/>
    <lineage>
        <taxon>Bacteria</taxon>
        <taxon>Bacillati</taxon>
        <taxon>Bacillota</taxon>
        <taxon>Bacilli</taxon>
        <taxon>Bacillales</taxon>
        <taxon>Paenibacillaceae</taxon>
        <taxon>Brevibacillus</taxon>
    </lineage>
</organism>
<feature type="transmembrane region" description="Helical" evidence="1">
    <location>
        <begin position="157"/>
        <end position="183"/>
    </location>
</feature>
<feature type="transmembrane region" description="Helical" evidence="1">
    <location>
        <begin position="407"/>
        <end position="425"/>
    </location>
</feature>
<dbReference type="AlphaFoldDB" id="A0AAP8U614"/>
<feature type="transmembrane region" description="Helical" evidence="1">
    <location>
        <begin position="74"/>
        <end position="91"/>
    </location>
</feature>
<dbReference type="Proteomes" id="UP000239759">
    <property type="component" value="Unassembled WGS sequence"/>
</dbReference>
<reference evidence="2 3" key="1">
    <citation type="submission" date="2018-02" db="EMBL/GenBank/DDBJ databases">
        <title>Comparative analysis of genomes of three Brevibacillus laterosporus strains producers of potent antimicrobials isolated from silage.</title>
        <authorList>
            <person name="Kojic M."/>
            <person name="Miljkovic M."/>
            <person name="Studholme D."/>
            <person name="Filipic B."/>
        </authorList>
    </citation>
    <scope>NUCLEOTIDE SEQUENCE [LARGE SCALE GENOMIC DNA]</scope>
    <source>
        <strain evidence="2 3">BGSP11</strain>
    </source>
</reference>
<name>A0AAP8U614_BRELA</name>
<comment type="caution">
    <text evidence="2">The sequence shown here is derived from an EMBL/GenBank/DDBJ whole genome shotgun (WGS) entry which is preliminary data.</text>
</comment>
<sequence>MGFISASSHFTFTYDEFIIDRIFIQYYAFEDTAEHRRDLAMIDVESKRVRWAFIFSILLGILFKMLFTEFMLGVSYPLYLTAMYLIFLYFFQPDVAWQSSFGWFLSIPMFLLSLMFAIYEQPAFRLINFLLIPCLWILHTLLITNRRLEKTGLLDNLFFIIDLLLLRYLCSIGTPFKLCTAWLKQQGNPQTLGQLGKVVIGLLISIPIFLIVVPLLTSADSLFRQFIITMPTWSGLLSISGWFINIVVVLVSGIGFFVYLVALATQQKEQLVEPIALPQESSHDQSKIGYLDFTVGVTILLVCNVLYVVFVGFQVSYLFMGANGLPDGVSYAEYAQNGFYELVKVSFFNLLLLLLSLHFIKGDTLLKKRIINLLLTVLTISTLVMLYSAHVRLQLYEEAYGFTFQRIIAHLAMGCLLIACGVTLYQIRKRTLPLIKVFIMIGLCAYTLINVINIEHWIVKLNIERYQAIKKIDIDYLTTLSLDAIPTLAAYAESEPELREKVSRILASYSVDDESNKHTSWSSFVWSRYRANQILHEYVENEL</sequence>
<keyword evidence="1" id="KW-0812">Transmembrane</keyword>
<evidence type="ECO:0008006" key="4">
    <source>
        <dbReference type="Google" id="ProtNLM"/>
    </source>
</evidence>
<feature type="transmembrane region" description="Helical" evidence="1">
    <location>
        <begin position="339"/>
        <end position="358"/>
    </location>
</feature>
<keyword evidence="1" id="KW-0472">Membrane</keyword>
<feature type="transmembrane region" description="Helical" evidence="1">
    <location>
        <begin position="126"/>
        <end position="145"/>
    </location>
</feature>
<feature type="transmembrane region" description="Helical" evidence="1">
    <location>
        <begin position="49"/>
        <end position="67"/>
    </location>
</feature>
<feature type="transmembrane region" description="Helical" evidence="1">
    <location>
        <begin position="370"/>
        <end position="387"/>
    </location>
</feature>
<feature type="transmembrane region" description="Helical" evidence="1">
    <location>
        <begin position="97"/>
        <end position="119"/>
    </location>
</feature>
<protein>
    <recommendedName>
        <fullName evidence="4">DUF4173 domain-containing protein</fullName>
    </recommendedName>
</protein>
<feature type="transmembrane region" description="Helical" evidence="1">
    <location>
        <begin position="236"/>
        <end position="262"/>
    </location>
</feature>
<feature type="transmembrane region" description="Helical" evidence="1">
    <location>
        <begin position="195"/>
        <end position="216"/>
    </location>
</feature>
<dbReference type="InterPro" id="IPR025291">
    <property type="entry name" value="DUF4153"/>
</dbReference>
<dbReference type="EMBL" id="PRKQ01000007">
    <property type="protein sequence ID" value="PPB08467.1"/>
    <property type="molecule type" value="Genomic_DNA"/>
</dbReference>
<evidence type="ECO:0000256" key="1">
    <source>
        <dbReference type="SAM" id="Phobius"/>
    </source>
</evidence>
<feature type="transmembrane region" description="Helical" evidence="1">
    <location>
        <begin position="293"/>
        <end position="319"/>
    </location>
</feature>
<dbReference type="Pfam" id="PF13687">
    <property type="entry name" value="DUF4153"/>
    <property type="match status" value="1"/>
</dbReference>
<feature type="transmembrane region" description="Helical" evidence="1">
    <location>
        <begin position="437"/>
        <end position="459"/>
    </location>
</feature>
<proteinExistence type="predicted"/>
<evidence type="ECO:0000313" key="3">
    <source>
        <dbReference type="Proteomes" id="UP000239759"/>
    </source>
</evidence>
<evidence type="ECO:0000313" key="2">
    <source>
        <dbReference type="EMBL" id="PPB08467.1"/>
    </source>
</evidence>
<keyword evidence="1" id="KW-1133">Transmembrane helix</keyword>
<gene>
    <name evidence="2" type="ORF">C4A77_08200</name>
</gene>
<accession>A0AAP8U614</accession>